<protein>
    <submittedName>
        <fullName evidence="1">Uncharacterized protein</fullName>
    </submittedName>
</protein>
<organism evidence="1 2">
    <name type="scientific">Diploscapter pachys</name>
    <dbReference type="NCBI Taxonomy" id="2018661"/>
    <lineage>
        <taxon>Eukaryota</taxon>
        <taxon>Metazoa</taxon>
        <taxon>Ecdysozoa</taxon>
        <taxon>Nematoda</taxon>
        <taxon>Chromadorea</taxon>
        <taxon>Rhabditida</taxon>
        <taxon>Rhabditina</taxon>
        <taxon>Rhabditomorpha</taxon>
        <taxon>Rhabditoidea</taxon>
        <taxon>Rhabditidae</taxon>
        <taxon>Diploscapter</taxon>
    </lineage>
</organism>
<gene>
    <name evidence="1" type="ORF">WR25_00987</name>
</gene>
<comment type="caution">
    <text evidence="1">The sequence shown here is derived from an EMBL/GenBank/DDBJ whole genome shotgun (WGS) entry which is preliminary data.</text>
</comment>
<dbReference type="OrthoDB" id="1734229at2759"/>
<name>A0A2A2KLC0_9BILA</name>
<evidence type="ECO:0000313" key="1">
    <source>
        <dbReference type="EMBL" id="PAV74697.1"/>
    </source>
</evidence>
<evidence type="ECO:0000313" key="2">
    <source>
        <dbReference type="Proteomes" id="UP000218231"/>
    </source>
</evidence>
<proteinExistence type="predicted"/>
<accession>A0A2A2KLC0</accession>
<dbReference type="STRING" id="2018661.A0A2A2KLC0"/>
<keyword evidence="2" id="KW-1185">Reference proteome</keyword>
<reference evidence="1 2" key="1">
    <citation type="journal article" date="2017" name="Curr. Biol.">
        <title>Genome architecture and evolution of a unichromosomal asexual nematode.</title>
        <authorList>
            <person name="Fradin H."/>
            <person name="Zegar C."/>
            <person name="Gutwein M."/>
            <person name="Lucas J."/>
            <person name="Kovtun M."/>
            <person name="Corcoran D."/>
            <person name="Baugh L.R."/>
            <person name="Kiontke K."/>
            <person name="Gunsalus K."/>
            <person name="Fitch D.H."/>
            <person name="Piano F."/>
        </authorList>
    </citation>
    <scope>NUCLEOTIDE SEQUENCE [LARGE SCALE GENOMIC DNA]</scope>
    <source>
        <strain evidence="1">PF1309</strain>
    </source>
</reference>
<sequence length="73" mass="8308">MQDDKRRALLKTLTDEEYRDVLLVLATMPRIEISANVIVEGEDDAHEVTAGCYVTLKVNLKRKTLMDPVVSFE</sequence>
<dbReference type="Proteomes" id="UP000218231">
    <property type="component" value="Unassembled WGS sequence"/>
</dbReference>
<dbReference type="EMBL" id="LIAE01008290">
    <property type="protein sequence ID" value="PAV74697.1"/>
    <property type="molecule type" value="Genomic_DNA"/>
</dbReference>
<dbReference type="AlphaFoldDB" id="A0A2A2KLC0"/>